<feature type="region of interest" description="Disordered" evidence="1">
    <location>
        <begin position="125"/>
        <end position="204"/>
    </location>
</feature>
<organism evidence="2 3">
    <name type="scientific">Ephemerocybe angulata</name>
    <dbReference type="NCBI Taxonomy" id="980116"/>
    <lineage>
        <taxon>Eukaryota</taxon>
        <taxon>Fungi</taxon>
        <taxon>Dikarya</taxon>
        <taxon>Basidiomycota</taxon>
        <taxon>Agaricomycotina</taxon>
        <taxon>Agaricomycetes</taxon>
        <taxon>Agaricomycetidae</taxon>
        <taxon>Agaricales</taxon>
        <taxon>Agaricineae</taxon>
        <taxon>Psathyrellaceae</taxon>
        <taxon>Ephemerocybe</taxon>
    </lineage>
</organism>
<sequence length="204" mass="22572">MVLESYKICLPQPGSRTAADQATTTASQIDGQSTCSTTPGFPAYQSKPHYAVSAPSLVHESNPQASNRDATDGLESRILPWLGRPASSRPCSSPPLKPTIWPRQPRRPRISLPDVFKARVQNRARCRKHRKADTFNSKPTPAQTFARNDDDDDTRANQHPCSPYQTQRQPDAQHPNDNGKRTIRRPPRPGISSRSLNSLTTPSA</sequence>
<dbReference type="OrthoDB" id="10656157at2759"/>
<name>A0A8H6M3I7_9AGAR</name>
<dbReference type="AlphaFoldDB" id="A0A8H6M3I7"/>
<keyword evidence="3" id="KW-1185">Reference proteome</keyword>
<feature type="compositionally biased region" description="Polar residues" evidence="1">
    <location>
        <begin position="27"/>
        <end position="39"/>
    </location>
</feature>
<proteinExistence type="predicted"/>
<gene>
    <name evidence="2" type="ORF">DFP72DRAFT_427081</name>
</gene>
<feature type="compositionally biased region" description="Low complexity" evidence="1">
    <location>
        <begin position="17"/>
        <end position="26"/>
    </location>
</feature>
<evidence type="ECO:0000256" key="1">
    <source>
        <dbReference type="SAM" id="MobiDB-lite"/>
    </source>
</evidence>
<feature type="compositionally biased region" description="Polar residues" evidence="1">
    <location>
        <begin position="157"/>
        <end position="170"/>
    </location>
</feature>
<reference evidence="2 3" key="1">
    <citation type="submission" date="2020-07" db="EMBL/GenBank/DDBJ databases">
        <title>Comparative genomics of pyrophilous fungi reveals a link between fire events and developmental genes.</title>
        <authorList>
            <consortium name="DOE Joint Genome Institute"/>
            <person name="Steindorff A.S."/>
            <person name="Carver A."/>
            <person name="Calhoun S."/>
            <person name="Stillman K."/>
            <person name="Liu H."/>
            <person name="Lipzen A."/>
            <person name="Pangilinan J."/>
            <person name="Labutti K."/>
            <person name="Bruns T.D."/>
            <person name="Grigoriev I.V."/>
        </authorList>
    </citation>
    <scope>NUCLEOTIDE SEQUENCE [LARGE SCALE GENOMIC DNA]</scope>
    <source>
        <strain evidence="2 3">CBS 144469</strain>
    </source>
</reference>
<protein>
    <submittedName>
        <fullName evidence="2">Uncharacterized protein</fullName>
    </submittedName>
</protein>
<evidence type="ECO:0000313" key="3">
    <source>
        <dbReference type="Proteomes" id="UP000521943"/>
    </source>
</evidence>
<dbReference type="Proteomes" id="UP000521943">
    <property type="component" value="Unassembled WGS sequence"/>
</dbReference>
<evidence type="ECO:0000313" key="2">
    <source>
        <dbReference type="EMBL" id="KAF6753245.1"/>
    </source>
</evidence>
<feature type="region of interest" description="Disordered" evidence="1">
    <location>
        <begin position="12"/>
        <end position="113"/>
    </location>
</feature>
<comment type="caution">
    <text evidence="2">The sequence shown here is derived from an EMBL/GenBank/DDBJ whole genome shotgun (WGS) entry which is preliminary data.</text>
</comment>
<accession>A0A8H6M3I7</accession>
<feature type="compositionally biased region" description="Polar residues" evidence="1">
    <location>
        <begin position="59"/>
        <end position="68"/>
    </location>
</feature>
<feature type="compositionally biased region" description="Polar residues" evidence="1">
    <location>
        <begin position="134"/>
        <end position="146"/>
    </location>
</feature>
<dbReference type="EMBL" id="JACGCI010000040">
    <property type="protein sequence ID" value="KAF6753245.1"/>
    <property type="molecule type" value="Genomic_DNA"/>
</dbReference>